<dbReference type="Proteomes" id="UP000242699">
    <property type="component" value="Unassembled WGS sequence"/>
</dbReference>
<dbReference type="InterPro" id="IPR005804">
    <property type="entry name" value="FA_desaturase_dom"/>
</dbReference>
<dbReference type="AlphaFoldDB" id="A0A2T2X920"/>
<evidence type="ECO:0000313" key="3">
    <source>
        <dbReference type="EMBL" id="PSR30979.1"/>
    </source>
</evidence>
<evidence type="ECO:0000256" key="1">
    <source>
        <dbReference type="SAM" id="Phobius"/>
    </source>
</evidence>
<keyword evidence="1" id="KW-0472">Membrane</keyword>
<keyword evidence="1" id="KW-0812">Transmembrane</keyword>
<proteinExistence type="predicted"/>
<comment type="caution">
    <text evidence="3">The sequence shown here is derived from an EMBL/GenBank/DDBJ whole genome shotgun (WGS) entry which is preliminary data.</text>
</comment>
<dbReference type="Pfam" id="PF00487">
    <property type="entry name" value="FA_desaturase"/>
    <property type="match status" value="1"/>
</dbReference>
<sequence length="354" mass="40806">MYSRRAGVSCAPRQEETWLFTRVKGGLRRIFRYEDGIVPNLMAMAFIVAGYAGGFLLLFSKPVWVWTLGVLILAESMIISAYFLHELVHHTIFRSKALNARVLAAISWVNGACLSSLARTEKKHLAHHIQKADIISFDFREWLKGHPVIRRGVAILEWAYFPAVEILMRVMMVIQPFSRSLPHRYRLLTTFIIRSGLWVWLLYWHWPAALGYALSLLIMISVLRFVDAFQHTYDAFVAEPGSGDPDIPRRNAAYEEEHTYSNLLSVRWPVCNLLTLNFVYHNAHHALPSMPWHRLRKYHESCYPLESRKSSVLPLKDQLISYHRYRVMRATGQDGPSGQQDFMGAVGVSFLTVF</sequence>
<dbReference type="EMBL" id="PXYT01000005">
    <property type="protein sequence ID" value="PSR30979.1"/>
    <property type="molecule type" value="Genomic_DNA"/>
</dbReference>
<reference evidence="3 4" key="1">
    <citation type="journal article" date="2014" name="BMC Genomics">
        <title>Comparison of environmental and isolate Sulfobacillus genomes reveals diverse carbon, sulfur, nitrogen, and hydrogen metabolisms.</title>
        <authorList>
            <person name="Justice N.B."/>
            <person name="Norman A."/>
            <person name="Brown C.T."/>
            <person name="Singh A."/>
            <person name="Thomas B.C."/>
            <person name="Banfield J.F."/>
        </authorList>
    </citation>
    <scope>NUCLEOTIDE SEQUENCE [LARGE SCALE GENOMIC DNA]</scope>
    <source>
        <strain evidence="3">AMDSBA1</strain>
    </source>
</reference>
<keyword evidence="1" id="KW-1133">Transmembrane helix</keyword>
<feature type="transmembrane region" description="Helical" evidence="1">
    <location>
        <begin position="37"/>
        <end position="57"/>
    </location>
</feature>
<gene>
    <name evidence="3" type="ORF">C7B43_03765</name>
</gene>
<name>A0A2T2X920_9FIRM</name>
<feature type="domain" description="Fatty acid desaturase" evidence="2">
    <location>
        <begin position="65"/>
        <end position="300"/>
    </location>
</feature>
<organism evidence="3 4">
    <name type="scientific">Sulfobacillus benefaciens</name>
    <dbReference type="NCBI Taxonomy" id="453960"/>
    <lineage>
        <taxon>Bacteria</taxon>
        <taxon>Bacillati</taxon>
        <taxon>Bacillota</taxon>
        <taxon>Clostridia</taxon>
        <taxon>Eubacteriales</taxon>
        <taxon>Clostridiales Family XVII. Incertae Sedis</taxon>
        <taxon>Sulfobacillus</taxon>
    </lineage>
</organism>
<dbReference type="GO" id="GO:0006629">
    <property type="term" value="P:lipid metabolic process"/>
    <property type="evidence" value="ECO:0007669"/>
    <property type="project" value="InterPro"/>
</dbReference>
<evidence type="ECO:0000259" key="2">
    <source>
        <dbReference type="Pfam" id="PF00487"/>
    </source>
</evidence>
<protein>
    <submittedName>
        <fullName evidence="3">Fatty acid desaturase</fullName>
    </submittedName>
</protein>
<feature type="transmembrane region" description="Helical" evidence="1">
    <location>
        <begin position="209"/>
        <end position="226"/>
    </location>
</feature>
<evidence type="ECO:0000313" key="4">
    <source>
        <dbReference type="Proteomes" id="UP000242699"/>
    </source>
</evidence>
<accession>A0A2T2X920</accession>
<feature type="transmembrane region" description="Helical" evidence="1">
    <location>
        <begin position="63"/>
        <end position="84"/>
    </location>
</feature>